<feature type="compositionally biased region" description="Basic and acidic residues" evidence="1">
    <location>
        <begin position="44"/>
        <end position="57"/>
    </location>
</feature>
<organism evidence="2 3">
    <name type="scientific">Linum trigynum</name>
    <dbReference type="NCBI Taxonomy" id="586398"/>
    <lineage>
        <taxon>Eukaryota</taxon>
        <taxon>Viridiplantae</taxon>
        <taxon>Streptophyta</taxon>
        <taxon>Embryophyta</taxon>
        <taxon>Tracheophyta</taxon>
        <taxon>Spermatophyta</taxon>
        <taxon>Magnoliopsida</taxon>
        <taxon>eudicotyledons</taxon>
        <taxon>Gunneridae</taxon>
        <taxon>Pentapetalae</taxon>
        <taxon>rosids</taxon>
        <taxon>fabids</taxon>
        <taxon>Malpighiales</taxon>
        <taxon>Linaceae</taxon>
        <taxon>Linum</taxon>
    </lineage>
</organism>
<protein>
    <submittedName>
        <fullName evidence="2">Uncharacterized protein</fullName>
    </submittedName>
</protein>
<feature type="compositionally biased region" description="Basic and acidic residues" evidence="1">
    <location>
        <begin position="1"/>
        <end position="14"/>
    </location>
</feature>
<proteinExistence type="predicted"/>
<evidence type="ECO:0000313" key="2">
    <source>
        <dbReference type="EMBL" id="CAL1353528.1"/>
    </source>
</evidence>
<dbReference type="AlphaFoldDB" id="A0AAV2CCC1"/>
<gene>
    <name evidence="2" type="ORF">LTRI10_LOCUS1427</name>
</gene>
<name>A0AAV2CCC1_9ROSI</name>
<sequence length="82" mass="9632">MEDGDKSEFAANREEDLDQNPSRRHREEYRRPRTANGGKGKRPRTTDDRTTTDKEGGGRLTKWKLLTQRLRKTKKTCLRICI</sequence>
<evidence type="ECO:0000256" key="1">
    <source>
        <dbReference type="SAM" id="MobiDB-lite"/>
    </source>
</evidence>
<accession>A0AAV2CCC1</accession>
<reference evidence="2 3" key="1">
    <citation type="submission" date="2024-04" db="EMBL/GenBank/DDBJ databases">
        <authorList>
            <person name="Fracassetti M."/>
        </authorList>
    </citation>
    <scope>NUCLEOTIDE SEQUENCE [LARGE SCALE GENOMIC DNA]</scope>
</reference>
<keyword evidence="3" id="KW-1185">Reference proteome</keyword>
<feature type="region of interest" description="Disordered" evidence="1">
    <location>
        <begin position="1"/>
        <end position="60"/>
    </location>
</feature>
<dbReference type="EMBL" id="OZ034813">
    <property type="protein sequence ID" value="CAL1353528.1"/>
    <property type="molecule type" value="Genomic_DNA"/>
</dbReference>
<dbReference type="Proteomes" id="UP001497516">
    <property type="component" value="Chromosome 1"/>
</dbReference>
<evidence type="ECO:0000313" key="3">
    <source>
        <dbReference type="Proteomes" id="UP001497516"/>
    </source>
</evidence>